<dbReference type="Proteomes" id="UP000499080">
    <property type="component" value="Unassembled WGS sequence"/>
</dbReference>
<evidence type="ECO:0000256" key="1">
    <source>
        <dbReference type="SAM" id="MobiDB-lite"/>
    </source>
</evidence>
<organism evidence="2 3">
    <name type="scientific">Araneus ventricosus</name>
    <name type="common">Orbweaver spider</name>
    <name type="synonym">Epeira ventricosa</name>
    <dbReference type="NCBI Taxonomy" id="182803"/>
    <lineage>
        <taxon>Eukaryota</taxon>
        <taxon>Metazoa</taxon>
        <taxon>Ecdysozoa</taxon>
        <taxon>Arthropoda</taxon>
        <taxon>Chelicerata</taxon>
        <taxon>Arachnida</taxon>
        <taxon>Araneae</taxon>
        <taxon>Araneomorphae</taxon>
        <taxon>Entelegynae</taxon>
        <taxon>Araneoidea</taxon>
        <taxon>Araneidae</taxon>
        <taxon>Araneus</taxon>
    </lineage>
</organism>
<dbReference type="EMBL" id="BGPR01005038">
    <property type="protein sequence ID" value="GBN06169.1"/>
    <property type="molecule type" value="Genomic_DNA"/>
</dbReference>
<evidence type="ECO:0000313" key="2">
    <source>
        <dbReference type="EMBL" id="GBN06169.1"/>
    </source>
</evidence>
<sequence>MKISKTKSLVRPKKNNVSANAIEESHFLQSEVISEVDDETLDSISQVNCQESECKDFSIKSEFDTNMEFLVDADFGSEPEQESLTAESLATENIVRKIDENDLRQVKTLDKSDPLNVEEDFSQSCCCEYKSCDSNSLENHIFNAEMRIKKDSEDKNDESDCEAMDTSSSYK</sequence>
<feature type="region of interest" description="Disordered" evidence="1">
    <location>
        <begin position="151"/>
        <end position="171"/>
    </location>
</feature>
<gene>
    <name evidence="2" type="ORF">AVEN_125797_1</name>
</gene>
<protein>
    <submittedName>
        <fullName evidence="2">Uncharacterized protein</fullName>
    </submittedName>
</protein>
<comment type="caution">
    <text evidence="2">The sequence shown here is derived from an EMBL/GenBank/DDBJ whole genome shotgun (WGS) entry which is preliminary data.</text>
</comment>
<evidence type="ECO:0000313" key="3">
    <source>
        <dbReference type="Proteomes" id="UP000499080"/>
    </source>
</evidence>
<proteinExistence type="predicted"/>
<accession>A0A4Y2KVG9</accession>
<reference evidence="2 3" key="1">
    <citation type="journal article" date="2019" name="Sci. Rep.">
        <title>Orb-weaving spider Araneus ventricosus genome elucidates the spidroin gene catalogue.</title>
        <authorList>
            <person name="Kono N."/>
            <person name="Nakamura H."/>
            <person name="Ohtoshi R."/>
            <person name="Moran D.A.P."/>
            <person name="Shinohara A."/>
            <person name="Yoshida Y."/>
            <person name="Fujiwara M."/>
            <person name="Mori M."/>
            <person name="Tomita M."/>
            <person name="Arakawa K."/>
        </authorList>
    </citation>
    <scope>NUCLEOTIDE SEQUENCE [LARGE SCALE GENOMIC DNA]</scope>
</reference>
<dbReference type="AlphaFoldDB" id="A0A4Y2KVG9"/>
<name>A0A4Y2KVG9_ARAVE</name>
<feature type="compositionally biased region" description="Acidic residues" evidence="1">
    <location>
        <begin position="154"/>
        <end position="163"/>
    </location>
</feature>
<keyword evidence="3" id="KW-1185">Reference proteome</keyword>